<accession>A0ABS5CVH6</accession>
<reference evidence="2 3" key="1">
    <citation type="submission" date="2021-03" db="EMBL/GenBank/DDBJ databases">
        <title>Flavobacterium Flabelliformis Sp. Nov. And Flavobacterium Geliluteum Sp. Nov., Two Novel Multidrug Resistant Psychrophilic Species Isolated From Antarctica.</title>
        <authorList>
            <person name="Kralova S."/>
            <person name="Busse H.J."/>
            <person name="Bezdicek M."/>
            <person name="Nykrynova M."/>
            <person name="Kroupova E."/>
            <person name="Krsek D."/>
            <person name="Sedlacek I."/>
        </authorList>
    </citation>
    <scope>NUCLEOTIDE SEQUENCE [LARGE SCALE GENOMIC DNA]</scope>
    <source>
        <strain evidence="2 3">P4023</strain>
    </source>
</reference>
<dbReference type="EMBL" id="JAGFBU010000005">
    <property type="protein sequence ID" value="MBP4142616.1"/>
    <property type="molecule type" value="Genomic_DNA"/>
</dbReference>
<keyword evidence="3" id="KW-1185">Reference proteome</keyword>
<feature type="region of interest" description="Disordered" evidence="1">
    <location>
        <begin position="125"/>
        <end position="153"/>
    </location>
</feature>
<evidence type="ECO:0000313" key="3">
    <source>
        <dbReference type="Proteomes" id="UP000674217"/>
    </source>
</evidence>
<feature type="region of interest" description="Disordered" evidence="1">
    <location>
        <begin position="1"/>
        <end position="40"/>
    </location>
</feature>
<organism evidence="2 3">
    <name type="scientific">Flavobacterium flabelliforme</name>
    <dbReference type="NCBI Taxonomy" id="2816119"/>
    <lineage>
        <taxon>Bacteria</taxon>
        <taxon>Pseudomonadati</taxon>
        <taxon>Bacteroidota</taxon>
        <taxon>Flavobacteriia</taxon>
        <taxon>Flavobacteriales</taxon>
        <taxon>Flavobacteriaceae</taxon>
        <taxon>Flavobacterium</taxon>
    </lineage>
</organism>
<protein>
    <submittedName>
        <fullName evidence="2">Uncharacterized protein</fullName>
    </submittedName>
</protein>
<feature type="compositionally biased region" description="Basic residues" evidence="1">
    <location>
        <begin position="1"/>
        <end position="14"/>
    </location>
</feature>
<dbReference type="RefSeq" id="WP_210646475.1">
    <property type="nucleotide sequence ID" value="NZ_JAGFBU010000005.1"/>
</dbReference>
<name>A0ABS5CVH6_9FLAO</name>
<proteinExistence type="predicted"/>
<dbReference type="Proteomes" id="UP000674217">
    <property type="component" value="Unassembled WGS sequence"/>
</dbReference>
<gene>
    <name evidence="2" type="ORF">J3S90_12470</name>
</gene>
<evidence type="ECO:0000256" key="1">
    <source>
        <dbReference type="SAM" id="MobiDB-lite"/>
    </source>
</evidence>
<evidence type="ECO:0000313" key="2">
    <source>
        <dbReference type="EMBL" id="MBP4142616.1"/>
    </source>
</evidence>
<feature type="compositionally biased region" description="Basic and acidic residues" evidence="1">
    <location>
        <begin position="21"/>
        <end position="39"/>
    </location>
</feature>
<sequence length="153" mass="17793">MKKDKHKSKSKQKQKASANLKTEEKKEKEIKKETDRKETPFMQIDKNGDIFTNFFSNFFKQLRNRAKTGLGGILEKFLLVKINERDKPEKSVDIVGSTKTVLRYVNNDRNNNLNPAEKESLRQLTNQPLRNTVKQTQDKEESITKPKKKGLSI</sequence>
<feature type="compositionally biased region" description="Polar residues" evidence="1">
    <location>
        <begin position="125"/>
        <end position="135"/>
    </location>
</feature>
<comment type="caution">
    <text evidence="2">The sequence shown here is derived from an EMBL/GenBank/DDBJ whole genome shotgun (WGS) entry which is preliminary data.</text>
</comment>